<accession>A0AAW1RIT0</accession>
<feature type="compositionally biased region" description="Basic and acidic residues" evidence="1">
    <location>
        <begin position="187"/>
        <end position="200"/>
    </location>
</feature>
<dbReference type="InterPro" id="IPR013783">
    <property type="entry name" value="Ig-like_fold"/>
</dbReference>
<dbReference type="InterPro" id="IPR002044">
    <property type="entry name" value="CBM20"/>
</dbReference>
<name>A0AAW1RIT0_9CHLO</name>
<dbReference type="PANTHER" id="PTHR15048">
    <property type="entry name" value="STARCH-BINDING DOMAIN-CONTAINING PROTEIN 1"/>
    <property type="match status" value="1"/>
</dbReference>
<proteinExistence type="predicted"/>
<evidence type="ECO:0000256" key="1">
    <source>
        <dbReference type="SAM" id="MobiDB-lite"/>
    </source>
</evidence>
<feature type="compositionally biased region" description="Low complexity" evidence="1">
    <location>
        <begin position="326"/>
        <end position="343"/>
    </location>
</feature>
<comment type="caution">
    <text evidence="3">The sequence shown here is derived from an EMBL/GenBank/DDBJ whole genome shotgun (WGS) entry which is preliminary data.</text>
</comment>
<feature type="compositionally biased region" description="Low complexity" evidence="1">
    <location>
        <begin position="284"/>
        <end position="295"/>
    </location>
</feature>
<dbReference type="AlphaFoldDB" id="A0AAW1RIT0"/>
<dbReference type="PANTHER" id="PTHR15048:SF0">
    <property type="entry name" value="STARCH-BINDING DOMAIN-CONTAINING PROTEIN 1"/>
    <property type="match status" value="1"/>
</dbReference>
<evidence type="ECO:0000259" key="2">
    <source>
        <dbReference type="PROSITE" id="PS51166"/>
    </source>
</evidence>
<keyword evidence="4" id="KW-1185">Reference proteome</keyword>
<feature type="region of interest" description="Disordered" evidence="1">
    <location>
        <begin position="284"/>
        <end position="349"/>
    </location>
</feature>
<protein>
    <recommendedName>
        <fullName evidence="2">CBM20 domain-containing protein</fullName>
    </recommendedName>
</protein>
<organism evidence="3 4">
    <name type="scientific">Apatococcus lobatus</name>
    <dbReference type="NCBI Taxonomy" id="904363"/>
    <lineage>
        <taxon>Eukaryota</taxon>
        <taxon>Viridiplantae</taxon>
        <taxon>Chlorophyta</taxon>
        <taxon>core chlorophytes</taxon>
        <taxon>Trebouxiophyceae</taxon>
        <taxon>Chlorellales</taxon>
        <taxon>Chlorellaceae</taxon>
        <taxon>Apatococcus</taxon>
    </lineage>
</organism>
<feature type="compositionally biased region" description="Polar residues" evidence="1">
    <location>
        <begin position="221"/>
        <end position="235"/>
    </location>
</feature>
<dbReference type="GO" id="GO:0016020">
    <property type="term" value="C:membrane"/>
    <property type="evidence" value="ECO:0007669"/>
    <property type="project" value="TreeGrafter"/>
</dbReference>
<dbReference type="Gene3D" id="2.60.40.10">
    <property type="entry name" value="Immunoglobulins"/>
    <property type="match status" value="1"/>
</dbReference>
<dbReference type="GO" id="GO:2001070">
    <property type="term" value="F:starch binding"/>
    <property type="evidence" value="ECO:0007669"/>
    <property type="project" value="InterPro"/>
</dbReference>
<dbReference type="SMART" id="SM01065">
    <property type="entry name" value="CBM_2"/>
    <property type="match status" value="1"/>
</dbReference>
<dbReference type="InterPro" id="IPR013784">
    <property type="entry name" value="Carb-bd-like_fold"/>
</dbReference>
<dbReference type="Pfam" id="PF00686">
    <property type="entry name" value="CBM_20"/>
    <property type="match status" value="1"/>
</dbReference>
<feature type="domain" description="CBM20" evidence="2">
    <location>
        <begin position="72"/>
        <end position="176"/>
    </location>
</feature>
<dbReference type="EMBL" id="JALJOS010000010">
    <property type="protein sequence ID" value="KAK9833607.1"/>
    <property type="molecule type" value="Genomic_DNA"/>
</dbReference>
<reference evidence="3 4" key="1">
    <citation type="journal article" date="2024" name="Nat. Commun.">
        <title>Phylogenomics reveals the evolutionary origins of lichenization in chlorophyte algae.</title>
        <authorList>
            <person name="Puginier C."/>
            <person name="Libourel C."/>
            <person name="Otte J."/>
            <person name="Skaloud P."/>
            <person name="Haon M."/>
            <person name="Grisel S."/>
            <person name="Petersen M."/>
            <person name="Berrin J.G."/>
            <person name="Delaux P.M."/>
            <person name="Dal Grande F."/>
            <person name="Keller J."/>
        </authorList>
    </citation>
    <scope>NUCLEOTIDE SEQUENCE [LARGE SCALE GENOMIC DNA]</scope>
    <source>
        <strain evidence="3 4">SAG 2145</strain>
    </source>
</reference>
<sequence>MEGSRTSAGHSLQLSLPNWGRRVSAGRQPQLQKGFEQSTRCLRSAPSLALTLKKLQGSSIRQNTRRLAVRAQAGQASSPATFSIRVPFLQLGFGDVVKLVGEQENFGGWSLSAAPALAWTEGHNWVGTFELAPDTYQFKIVIVRQGGNNQWENGDDRLLQVSSDLDDREVVCTFNHTAEMPISDAPAQKESRSSKQDTVKAEATLQEMQESQPALADVQPEQLSSVTAQDLQSSPEAAEDEAAKLEVTQSVAAAAGFADEAPRQPPADDELEAASAFVTGDSASAPAMEAAAPEAAPQPPQEPEPVVASEPEPEPEPVPEPEAAPERPQATASSAQSSEQETTVNIEGTPISVAIDGTMTFSFDEGDTTDDAATLAAKLIPDLPDVSSVSFLNNGGGNGTDTQGAASFAADFADSASTKAAALPMKAKHGLQRSMWPFPLRFQMGHSLGRC</sequence>
<evidence type="ECO:0000313" key="3">
    <source>
        <dbReference type="EMBL" id="KAK9833607.1"/>
    </source>
</evidence>
<dbReference type="SUPFAM" id="SSF49452">
    <property type="entry name" value="Starch-binding domain-like"/>
    <property type="match status" value="1"/>
</dbReference>
<dbReference type="Proteomes" id="UP001438707">
    <property type="component" value="Unassembled WGS sequence"/>
</dbReference>
<feature type="region of interest" description="Disordered" evidence="1">
    <location>
        <begin position="177"/>
        <end position="243"/>
    </location>
</feature>
<gene>
    <name evidence="3" type="ORF">WJX74_000373</name>
</gene>
<dbReference type="CDD" id="cd05467">
    <property type="entry name" value="CBM20"/>
    <property type="match status" value="1"/>
</dbReference>
<evidence type="ECO:0000313" key="4">
    <source>
        <dbReference type="Proteomes" id="UP001438707"/>
    </source>
</evidence>
<dbReference type="PROSITE" id="PS51166">
    <property type="entry name" value="CBM20"/>
    <property type="match status" value="1"/>
</dbReference>